<feature type="compositionally biased region" description="Basic and acidic residues" evidence="1">
    <location>
        <begin position="19"/>
        <end position="30"/>
    </location>
</feature>
<dbReference type="Proteomes" id="UP000324897">
    <property type="component" value="Chromosome 4"/>
</dbReference>
<keyword evidence="3" id="KW-1185">Reference proteome</keyword>
<dbReference type="PANTHER" id="PTHR33063:SF13">
    <property type="entry name" value="OS02G0583500 PROTEIN"/>
    <property type="match status" value="1"/>
</dbReference>
<comment type="caution">
    <text evidence="2">The sequence shown here is derived from an EMBL/GenBank/DDBJ whole genome shotgun (WGS) entry which is preliminary data.</text>
</comment>
<feature type="compositionally biased region" description="Polar residues" evidence="1">
    <location>
        <begin position="87"/>
        <end position="97"/>
    </location>
</feature>
<reference evidence="2 3" key="1">
    <citation type="journal article" date="2019" name="Sci. Rep.">
        <title>A high-quality genome of Eragrostis curvula grass provides insights into Poaceae evolution and supports new strategies to enhance forage quality.</title>
        <authorList>
            <person name="Carballo J."/>
            <person name="Santos B.A.C.M."/>
            <person name="Zappacosta D."/>
            <person name="Garbus I."/>
            <person name="Selva J.P."/>
            <person name="Gallo C.A."/>
            <person name="Diaz A."/>
            <person name="Albertini E."/>
            <person name="Caccamo M."/>
            <person name="Echenique V."/>
        </authorList>
    </citation>
    <scope>NUCLEOTIDE SEQUENCE [LARGE SCALE GENOMIC DNA]</scope>
    <source>
        <strain evidence="3">cv. Victoria</strain>
        <tissue evidence="2">Leaf</tissue>
    </source>
</reference>
<feature type="compositionally biased region" description="Acidic residues" evidence="1">
    <location>
        <begin position="31"/>
        <end position="42"/>
    </location>
</feature>
<feature type="region of interest" description="Disordered" evidence="1">
    <location>
        <begin position="1"/>
        <end position="135"/>
    </location>
</feature>
<name>A0A5J9W0T1_9POAL</name>
<accession>A0A5J9W0T1</accession>
<feature type="compositionally biased region" description="Polar residues" evidence="1">
    <location>
        <begin position="125"/>
        <end position="134"/>
    </location>
</feature>
<feature type="compositionally biased region" description="Basic and acidic residues" evidence="1">
    <location>
        <begin position="498"/>
        <end position="520"/>
    </location>
</feature>
<dbReference type="PANTHER" id="PTHR33063">
    <property type="entry name" value="OS02G0583500 PROTEIN"/>
    <property type="match status" value="1"/>
</dbReference>
<evidence type="ECO:0000256" key="1">
    <source>
        <dbReference type="SAM" id="MobiDB-lite"/>
    </source>
</evidence>
<feature type="compositionally biased region" description="Basic residues" evidence="1">
    <location>
        <begin position="48"/>
        <end position="59"/>
    </location>
</feature>
<evidence type="ECO:0008006" key="4">
    <source>
        <dbReference type="Google" id="ProtNLM"/>
    </source>
</evidence>
<dbReference type="OrthoDB" id="676843at2759"/>
<proteinExistence type="predicted"/>
<protein>
    <recommendedName>
        <fullName evidence="4">Transposase Tnp1/En/Spm-like domain-containing protein</fullName>
    </recommendedName>
</protein>
<feature type="region of interest" description="Disordered" evidence="1">
    <location>
        <begin position="498"/>
        <end position="530"/>
    </location>
</feature>
<evidence type="ECO:0000313" key="3">
    <source>
        <dbReference type="Proteomes" id="UP000324897"/>
    </source>
</evidence>
<dbReference type="InterPro" id="IPR004252">
    <property type="entry name" value="Probable_transposase_24"/>
</dbReference>
<dbReference type="EMBL" id="RWGY01000007">
    <property type="protein sequence ID" value="TVU41154.1"/>
    <property type="molecule type" value="Genomic_DNA"/>
</dbReference>
<dbReference type="AlphaFoldDB" id="A0A5J9W0T1"/>
<evidence type="ECO:0000313" key="2">
    <source>
        <dbReference type="EMBL" id="TVU41154.1"/>
    </source>
</evidence>
<sequence length="530" mass="59766">MSMLKYSCITSEKNKSKRSNHEDSGSKYEPEMDGTGEGDFSDDNQNKGSKKTSKKRSKTRSSNTTDMAPGGIRPRPAKRVFAEQLPTRATRSKQMLTSKEADASGGLQDPTSVIPSDSPLPTPSQPNNSQANLEEQNHGLQLDEEQNHMLSEEGSAATLPDIGNQMGNAVDGVAQIDDQVQSDDDCEGEEGRCIRGLNMGKGLQKMSRARRGKLPVVIPDGRIRPVVPLIAAKFATECNIAVRNHVHVLKHWKEYKSQDDVHLKQFMGKLVAKFDMDTRNDSVKRACTQMMKNALRQQRYRLKKRWFDPYPLHLVRKTSPVKSMTHEQWNDLVESWKDPKKMAACEKNKANRAKVKFHQTTGSRSYVVHLDTLGDKYNNEVPNGLDYFKECHYSNKKKGYTPSVQSAITEMENMISEPTEGEEQPKSANEVVADYLAEHTKQPKFLQNVGIQIVQSRSSVKNVEAQLAAEKMANADLRSLVTTQRDQIEVLTEQLQEEKQARVRDKEEMQKKQAETDAKLDLLLSRYPTS</sequence>
<gene>
    <name evidence="2" type="ORF">EJB05_14652</name>
</gene>
<dbReference type="Gramene" id="TVU41154">
    <property type="protein sequence ID" value="TVU41154"/>
    <property type="gene ID" value="EJB05_14652"/>
</dbReference>
<organism evidence="2 3">
    <name type="scientific">Eragrostis curvula</name>
    <name type="common">weeping love grass</name>
    <dbReference type="NCBI Taxonomy" id="38414"/>
    <lineage>
        <taxon>Eukaryota</taxon>
        <taxon>Viridiplantae</taxon>
        <taxon>Streptophyta</taxon>
        <taxon>Embryophyta</taxon>
        <taxon>Tracheophyta</taxon>
        <taxon>Spermatophyta</taxon>
        <taxon>Magnoliopsida</taxon>
        <taxon>Liliopsida</taxon>
        <taxon>Poales</taxon>
        <taxon>Poaceae</taxon>
        <taxon>PACMAD clade</taxon>
        <taxon>Chloridoideae</taxon>
        <taxon>Eragrostideae</taxon>
        <taxon>Eragrostidinae</taxon>
        <taxon>Eragrostis</taxon>
    </lineage>
</organism>
<dbReference type="Pfam" id="PF03004">
    <property type="entry name" value="Transposase_24"/>
    <property type="match status" value="1"/>
</dbReference>